<keyword evidence="2" id="KW-1185">Reference proteome</keyword>
<organism evidence="1 2">
    <name type="scientific">Sphingomonas oleivorans</name>
    <dbReference type="NCBI Taxonomy" id="1735121"/>
    <lineage>
        <taxon>Bacteria</taxon>
        <taxon>Pseudomonadati</taxon>
        <taxon>Pseudomonadota</taxon>
        <taxon>Alphaproteobacteria</taxon>
        <taxon>Sphingomonadales</taxon>
        <taxon>Sphingomonadaceae</taxon>
        <taxon>Sphingomonas</taxon>
    </lineage>
</organism>
<sequence length="77" mass="8327">MGKDYSGSLELVARMLSGKLPGLPRRGFSIVDVRDLVDIHLKAMTPPEGAGQRFIAAGDAVDHRLRTKPDTRAAGLR</sequence>
<proteinExistence type="predicted"/>
<dbReference type="Gene3D" id="3.40.50.720">
    <property type="entry name" value="NAD(P)-binding Rossmann-like Domain"/>
    <property type="match status" value="1"/>
</dbReference>
<dbReference type="SUPFAM" id="SSF51735">
    <property type="entry name" value="NAD(P)-binding Rossmann-fold domains"/>
    <property type="match status" value="1"/>
</dbReference>
<dbReference type="RefSeq" id="WP_107966340.1">
    <property type="nucleotide sequence ID" value="NZ_NWBU01000004.1"/>
</dbReference>
<accession>A0A2T5G1T1</accession>
<evidence type="ECO:0000313" key="1">
    <source>
        <dbReference type="EMBL" id="PTQ13106.1"/>
    </source>
</evidence>
<gene>
    <name evidence="1" type="ORF">CLG96_02960</name>
</gene>
<protein>
    <submittedName>
        <fullName evidence="1">Uncharacterized protein</fullName>
    </submittedName>
</protein>
<dbReference type="InterPro" id="IPR036291">
    <property type="entry name" value="NAD(P)-bd_dom_sf"/>
</dbReference>
<dbReference type="EMBL" id="NWBU01000004">
    <property type="protein sequence ID" value="PTQ13106.1"/>
    <property type="molecule type" value="Genomic_DNA"/>
</dbReference>
<evidence type="ECO:0000313" key="2">
    <source>
        <dbReference type="Proteomes" id="UP000244162"/>
    </source>
</evidence>
<name>A0A2T5G1T1_9SPHN</name>
<reference evidence="1 2" key="1">
    <citation type="submission" date="2017-09" db="EMBL/GenBank/DDBJ databases">
        <title>Sphingomonas panjinensis sp.nov., isolated from oil-contaminated soil.</title>
        <authorList>
            <person name="Wang L."/>
            <person name="Chen L."/>
        </authorList>
    </citation>
    <scope>NUCLEOTIDE SEQUENCE [LARGE SCALE GENOMIC DNA]</scope>
    <source>
        <strain evidence="1 2">FW-11</strain>
    </source>
</reference>
<dbReference type="AlphaFoldDB" id="A0A2T5G1T1"/>
<dbReference type="OrthoDB" id="9778052at2"/>
<comment type="caution">
    <text evidence="1">The sequence shown here is derived from an EMBL/GenBank/DDBJ whole genome shotgun (WGS) entry which is preliminary data.</text>
</comment>
<dbReference type="Proteomes" id="UP000244162">
    <property type="component" value="Unassembled WGS sequence"/>
</dbReference>